<protein>
    <submittedName>
        <fullName evidence="1">Uncharacterized protein</fullName>
    </submittedName>
</protein>
<name>A0ACC2I1H8_9PLEO</name>
<evidence type="ECO:0000313" key="2">
    <source>
        <dbReference type="Proteomes" id="UP001153331"/>
    </source>
</evidence>
<reference evidence="1" key="1">
    <citation type="submission" date="2022-11" db="EMBL/GenBank/DDBJ databases">
        <title>Genome Sequence of Boeremia exigua.</title>
        <authorList>
            <person name="Buettner E."/>
        </authorList>
    </citation>
    <scope>NUCLEOTIDE SEQUENCE</scope>
    <source>
        <strain evidence="1">CU02</strain>
    </source>
</reference>
<sequence length="331" mass="36082">MVIDVHVQTVFVTGGSTGLGKEIAKAVAVLGEQTIVIIRNTAALIQDSGAHVTIFARRQQPLDEAKVEILDARAHDGQEVNVVSVDLSDAVDEAFRAQPRLPDIVYCSAGGCPTQCGFLKDISPQDLESCMRNNYFTAAYPSQAILRIWTESDKKVEGAKTQLHRRIVFINSVGALLGLPGYTAYTPSKTAVRALADTLRMEVLQYSSAVAKYTIHCAFPSNIHTESFVEEQKHKPQLTKEMEGTAGDAAALAKKLPSAKKVADYIVSQIDTSDFAICDSIESSALFANMVGPSPKRGFGVVDSLLGVLVQFIIWPLQRRQWDSMCRKHEG</sequence>
<keyword evidence="2" id="KW-1185">Reference proteome</keyword>
<proteinExistence type="predicted"/>
<evidence type="ECO:0000313" key="1">
    <source>
        <dbReference type="EMBL" id="KAJ8109105.1"/>
    </source>
</evidence>
<dbReference type="EMBL" id="JAPHNI010000655">
    <property type="protein sequence ID" value="KAJ8109105.1"/>
    <property type="molecule type" value="Genomic_DNA"/>
</dbReference>
<organism evidence="1 2">
    <name type="scientific">Boeremia exigua</name>
    <dbReference type="NCBI Taxonomy" id="749465"/>
    <lineage>
        <taxon>Eukaryota</taxon>
        <taxon>Fungi</taxon>
        <taxon>Dikarya</taxon>
        <taxon>Ascomycota</taxon>
        <taxon>Pezizomycotina</taxon>
        <taxon>Dothideomycetes</taxon>
        <taxon>Pleosporomycetidae</taxon>
        <taxon>Pleosporales</taxon>
        <taxon>Pleosporineae</taxon>
        <taxon>Didymellaceae</taxon>
        <taxon>Boeremia</taxon>
    </lineage>
</organism>
<comment type="caution">
    <text evidence="1">The sequence shown here is derived from an EMBL/GenBank/DDBJ whole genome shotgun (WGS) entry which is preliminary data.</text>
</comment>
<gene>
    <name evidence="1" type="ORF">OPT61_g7697</name>
</gene>
<accession>A0ACC2I1H8</accession>
<dbReference type="Proteomes" id="UP001153331">
    <property type="component" value="Unassembled WGS sequence"/>
</dbReference>